<dbReference type="CDD" id="cd00093">
    <property type="entry name" value="HTH_XRE"/>
    <property type="match status" value="1"/>
</dbReference>
<dbReference type="PROSITE" id="PS50943">
    <property type="entry name" value="HTH_CROC1"/>
    <property type="match status" value="1"/>
</dbReference>
<comment type="caution">
    <text evidence="3">The sequence shown here is derived from an EMBL/GenBank/DDBJ whole genome shotgun (WGS) entry which is preliminary data.</text>
</comment>
<dbReference type="EMBL" id="JBHTGL010000004">
    <property type="protein sequence ID" value="MFD0621838.1"/>
    <property type="molecule type" value="Genomic_DNA"/>
</dbReference>
<reference evidence="5" key="2">
    <citation type="journal article" date="2019" name="Int. J. Syst. Evol. Microbiol.">
        <title>The Global Catalogue of Microorganisms (GCM) 10K type strain sequencing project: providing services to taxonomists for standard genome sequencing and annotation.</title>
        <authorList>
            <consortium name="The Broad Institute Genomics Platform"/>
            <consortium name="The Broad Institute Genome Sequencing Center for Infectious Disease"/>
            <person name="Wu L."/>
            <person name="Ma J."/>
        </authorList>
    </citation>
    <scope>NUCLEOTIDE SEQUENCE [LARGE SCALE GENOMIC DNA]</scope>
    <source>
        <strain evidence="5">JCM 12607</strain>
    </source>
</reference>
<dbReference type="Pfam" id="PF13560">
    <property type="entry name" value="HTH_31"/>
    <property type="match status" value="1"/>
</dbReference>
<organism evidence="3 5">
    <name type="scientific">Streptomyces sanglieri</name>
    <dbReference type="NCBI Taxonomy" id="193460"/>
    <lineage>
        <taxon>Bacteria</taxon>
        <taxon>Bacillati</taxon>
        <taxon>Actinomycetota</taxon>
        <taxon>Actinomycetes</taxon>
        <taxon>Kitasatosporales</taxon>
        <taxon>Streptomycetaceae</taxon>
        <taxon>Streptomyces</taxon>
    </lineage>
</organism>
<gene>
    <name evidence="3" type="ORF">ACFQ2K_02530</name>
    <name evidence="4" type="ORF">ACFQ2K_50705</name>
</gene>
<feature type="region of interest" description="Disordered" evidence="1">
    <location>
        <begin position="1"/>
        <end position="41"/>
    </location>
</feature>
<proteinExistence type="predicted"/>
<dbReference type="EMBL" id="JBHTGL010000008">
    <property type="protein sequence ID" value="MFD0629661.1"/>
    <property type="molecule type" value="Genomic_DNA"/>
</dbReference>
<dbReference type="InterPro" id="IPR010982">
    <property type="entry name" value="Lambda_DNA-bd_dom_sf"/>
</dbReference>
<feature type="domain" description="HTH cro/C1-type" evidence="2">
    <location>
        <begin position="55"/>
        <end position="99"/>
    </location>
</feature>
<sequence length="247" mass="26434">MGTVAAKQAASLGQTDADTDLDGENSEPSPDTGPAPGPADFACVLSNLQRASRHSLRALSKKSGLSPSFLSRAMNGERFPSWEATADIARACGADPEVLKKVWDDADARRLRKPRPETLASVLRFLHQRAGNPTPTSISASSSYTLTPDHITNLLDGTTIGTWEDVQTLIQTLDGEYTYFEPLWKQATAEATAPASVPAPHPPGQGATNRLEELITTFNNILATGRPTTPRRPLPAPIQAATTWPGR</sequence>
<evidence type="ECO:0000313" key="3">
    <source>
        <dbReference type="EMBL" id="MFD0621838.1"/>
    </source>
</evidence>
<feature type="region of interest" description="Disordered" evidence="1">
    <location>
        <begin position="224"/>
        <end position="247"/>
    </location>
</feature>
<evidence type="ECO:0000256" key="1">
    <source>
        <dbReference type="SAM" id="MobiDB-lite"/>
    </source>
</evidence>
<keyword evidence="5" id="KW-1185">Reference proteome</keyword>
<reference evidence="3" key="3">
    <citation type="submission" date="2024-09" db="EMBL/GenBank/DDBJ databases">
        <authorList>
            <person name="Sun Q."/>
            <person name="Mori K."/>
        </authorList>
    </citation>
    <scope>NUCLEOTIDE SEQUENCE</scope>
    <source>
        <strain evidence="3">JCM 12607</strain>
    </source>
</reference>
<evidence type="ECO:0000259" key="2">
    <source>
        <dbReference type="PROSITE" id="PS50943"/>
    </source>
</evidence>
<name>A0ABW2WLW8_9ACTN</name>
<evidence type="ECO:0000313" key="4">
    <source>
        <dbReference type="EMBL" id="MFD0629661.1"/>
    </source>
</evidence>
<protein>
    <submittedName>
        <fullName evidence="3">Helix-turn-helix domain-containing protein</fullName>
    </submittedName>
</protein>
<dbReference type="Proteomes" id="UP001596915">
    <property type="component" value="Unassembled WGS sequence"/>
</dbReference>
<dbReference type="Gene3D" id="1.10.260.40">
    <property type="entry name" value="lambda repressor-like DNA-binding domains"/>
    <property type="match status" value="1"/>
</dbReference>
<dbReference type="SUPFAM" id="SSF47413">
    <property type="entry name" value="lambda repressor-like DNA-binding domains"/>
    <property type="match status" value="1"/>
</dbReference>
<evidence type="ECO:0000313" key="5">
    <source>
        <dbReference type="Proteomes" id="UP001596915"/>
    </source>
</evidence>
<dbReference type="SMART" id="SM00530">
    <property type="entry name" value="HTH_XRE"/>
    <property type="match status" value="1"/>
</dbReference>
<accession>A0ABW2WLW8</accession>
<dbReference type="InterPro" id="IPR001387">
    <property type="entry name" value="Cro/C1-type_HTH"/>
</dbReference>
<reference evidence="3" key="1">
    <citation type="journal article" date="2014" name="Int. J. Syst. Evol. Microbiol.">
        <title>Complete genome of a new Firmicutes species belonging to the dominant human colonic microbiota ('Ruminococcus bicirculans') reveals two chromosomes and a selective capacity to utilize plant glucans.</title>
        <authorList>
            <consortium name="NISC Comparative Sequencing Program"/>
            <person name="Wegmann U."/>
            <person name="Louis P."/>
            <person name="Goesmann A."/>
            <person name="Henrissat B."/>
            <person name="Duncan S.H."/>
            <person name="Flint H.J."/>
        </authorList>
    </citation>
    <scope>NUCLEOTIDE SEQUENCE</scope>
    <source>
        <strain evidence="3">JCM 12607</strain>
    </source>
</reference>